<dbReference type="SMART" id="SM00547">
    <property type="entry name" value="ZnF_RBZ"/>
    <property type="match status" value="3"/>
</dbReference>
<evidence type="ECO:0000256" key="1">
    <source>
        <dbReference type="ARBA" id="ARBA00004123"/>
    </source>
</evidence>
<comment type="subcellular location">
    <subcellularLocation>
        <location evidence="1">Nucleus</location>
    </subcellularLocation>
</comment>
<evidence type="ECO:0000259" key="21">
    <source>
        <dbReference type="PROSITE" id="PS51873"/>
    </source>
</evidence>
<dbReference type="InterPro" id="IPR036339">
    <property type="entry name" value="PUB-like_dom_sf"/>
</dbReference>
<evidence type="ECO:0000256" key="7">
    <source>
        <dbReference type="ARBA" id="ARBA00022786"/>
    </source>
</evidence>
<dbReference type="InterPro" id="IPR001346">
    <property type="entry name" value="Interferon_reg_fact_DNA-bd_dom"/>
</dbReference>
<feature type="domain" description="RING-type" evidence="21">
    <location>
        <begin position="752"/>
        <end position="984"/>
    </location>
</feature>
<keyword evidence="5" id="KW-0677">Repeat</keyword>
<accession>A0AAV6G040</accession>
<keyword evidence="11" id="KW-0010">Activator</keyword>
<dbReference type="GO" id="GO:0003700">
    <property type="term" value="F:DNA-binding transcription factor activity"/>
    <property type="evidence" value="ECO:0007669"/>
    <property type="project" value="InterPro"/>
</dbReference>
<evidence type="ECO:0000259" key="16">
    <source>
        <dbReference type="PROSITE" id="PS50030"/>
    </source>
</evidence>
<dbReference type="InterPro" id="IPR036390">
    <property type="entry name" value="WH_DNA-bd_sf"/>
</dbReference>
<dbReference type="PROSITE" id="PS01358">
    <property type="entry name" value="ZF_RANBP2_1"/>
    <property type="match status" value="3"/>
</dbReference>
<evidence type="ECO:0000313" key="23">
    <source>
        <dbReference type="Proteomes" id="UP000823561"/>
    </source>
</evidence>
<dbReference type="Pfam" id="PF00605">
    <property type="entry name" value="IRF"/>
    <property type="match status" value="1"/>
</dbReference>
<dbReference type="Pfam" id="PF01485">
    <property type="entry name" value="IBR"/>
    <property type="match status" value="1"/>
</dbReference>
<dbReference type="Pfam" id="PF16678">
    <property type="entry name" value="UBA_HOIP"/>
    <property type="match status" value="1"/>
</dbReference>
<evidence type="ECO:0000259" key="17">
    <source>
        <dbReference type="PROSITE" id="PS50089"/>
    </source>
</evidence>
<protein>
    <recommendedName>
        <fullName evidence="24">RBR-type E3 ubiquitin transferase</fullName>
    </recommendedName>
</protein>
<dbReference type="InterPro" id="IPR001841">
    <property type="entry name" value="Znf_RING"/>
</dbReference>
<dbReference type="Gene3D" id="3.30.40.10">
    <property type="entry name" value="Zinc/RING finger domain, C3HC4 (zinc finger)"/>
    <property type="match status" value="1"/>
</dbReference>
<feature type="region of interest" description="Disordered" evidence="15">
    <location>
        <begin position="577"/>
        <end position="607"/>
    </location>
</feature>
<keyword evidence="4" id="KW-0479">Metal-binding</keyword>
<dbReference type="Pfam" id="PF18091">
    <property type="entry name" value="E3_UbLigase_RBR"/>
    <property type="match status" value="1"/>
</dbReference>
<evidence type="ECO:0000256" key="11">
    <source>
        <dbReference type="ARBA" id="ARBA00023159"/>
    </source>
</evidence>
<keyword evidence="10" id="KW-0238">DNA-binding</keyword>
<dbReference type="GO" id="GO:0061630">
    <property type="term" value="F:ubiquitin protein ligase activity"/>
    <property type="evidence" value="ECO:0007669"/>
    <property type="project" value="TreeGrafter"/>
</dbReference>
<evidence type="ECO:0000256" key="10">
    <source>
        <dbReference type="ARBA" id="ARBA00023125"/>
    </source>
</evidence>
<dbReference type="SUPFAM" id="SSF90209">
    <property type="entry name" value="Ran binding protein zinc finger-like"/>
    <property type="match status" value="1"/>
</dbReference>
<gene>
    <name evidence="22" type="ORF">AALO_G00212430</name>
</gene>
<feature type="region of interest" description="Disordered" evidence="15">
    <location>
        <begin position="477"/>
        <end position="504"/>
    </location>
</feature>
<evidence type="ECO:0000256" key="3">
    <source>
        <dbReference type="ARBA" id="ARBA00022679"/>
    </source>
</evidence>
<dbReference type="CDD" id="cd20351">
    <property type="entry name" value="Rcat_RBR_HOIP"/>
    <property type="match status" value="1"/>
</dbReference>
<dbReference type="CDD" id="cd19815">
    <property type="entry name" value="Bbox1_HOIP"/>
    <property type="match status" value="1"/>
</dbReference>
<evidence type="ECO:0008006" key="24">
    <source>
        <dbReference type="Google" id="ProtNLM"/>
    </source>
</evidence>
<feature type="domain" description="B box-type" evidence="18">
    <location>
        <begin position="287"/>
        <end position="333"/>
    </location>
</feature>
<keyword evidence="9" id="KW-0805">Transcription regulation</keyword>
<evidence type="ECO:0000256" key="12">
    <source>
        <dbReference type="ARBA" id="ARBA00023163"/>
    </source>
</evidence>
<evidence type="ECO:0000259" key="20">
    <source>
        <dbReference type="PROSITE" id="PS51507"/>
    </source>
</evidence>
<dbReference type="InterPro" id="IPR009060">
    <property type="entry name" value="UBA-like_sf"/>
</dbReference>
<feature type="compositionally biased region" description="Pro residues" evidence="15">
    <location>
        <begin position="427"/>
        <end position="442"/>
    </location>
</feature>
<evidence type="ECO:0000313" key="22">
    <source>
        <dbReference type="EMBL" id="KAG5268423.1"/>
    </source>
</evidence>
<dbReference type="CDD" id="cd16631">
    <property type="entry name" value="mRING-HC-C4C4_RBR_HOIP"/>
    <property type="match status" value="1"/>
</dbReference>
<comment type="caution">
    <text evidence="22">The sequence shown here is derived from an EMBL/GenBank/DDBJ whole genome shotgun (WGS) entry which is preliminary data.</text>
</comment>
<dbReference type="InterPro" id="IPR047540">
    <property type="entry name" value="BRcat_RBR_RNF31-like"/>
</dbReference>
<dbReference type="SUPFAM" id="SSF46934">
    <property type="entry name" value="UBA-like"/>
    <property type="match status" value="1"/>
</dbReference>
<keyword evidence="12" id="KW-0804">Transcription</keyword>
<dbReference type="InterPro" id="IPR019471">
    <property type="entry name" value="Interferon_reg_factor-3"/>
</dbReference>
<dbReference type="Gene3D" id="6.10.140.1100">
    <property type="match status" value="1"/>
</dbReference>
<dbReference type="InterPro" id="IPR017855">
    <property type="entry name" value="SMAD-like_dom_sf"/>
</dbReference>
<name>A0AAV6G040_9TELE</name>
<dbReference type="GO" id="GO:0036435">
    <property type="term" value="F:K48-linked polyubiquitin modification-dependent protein binding"/>
    <property type="evidence" value="ECO:0007669"/>
    <property type="project" value="TreeGrafter"/>
</dbReference>
<feature type="domain" description="RanBP2-type" evidence="19">
    <location>
        <begin position="446"/>
        <end position="475"/>
    </location>
</feature>
<dbReference type="SUPFAM" id="SSF57850">
    <property type="entry name" value="RING/U-box"/>
    <property type="match status" value="3"/>
</dbReference>
<dbReference type="SMART" id="SM00647">
    <property type="entry name" value="IBR"/>
    <property type="match status" value="2"/>
</dbReference>
<dbReference type="InterPro" id="IPR036388">
    <property type="entry name" value="WH-like_DNA-bd_sf"/>
</dbReference>
<evidence type="ECO:0000256" key="13">
    <source>
        <dbReference type="ARBA" id="ARBA00023242"/>
    </source>
</evidence>
<dbReference type="PROSITE" id="PS50030">
    <property type="entry name" value="UBA"/>
    <property type="match status" value="1"/>
</dbReference>
<feature type="domain" description="RanBP2-type" evidence="19">
    <location>
        <begin position="345"/>
        <end position="374"/>
    </location>
</feature>
<dbReference type="FunFam" id="1.10.10.10:FF:000041">
    <property type="entry name" value="Interferon regulatory factor 4"/>
    <property type="match status" value="1"/>
</dbReference>
<evidence type="ECO:0000256" key="14">
    <source>
        <dbReference type="PROSITE-ProRule" id="PRU00322"/>
    </source>
</evidence>
<evidence type="ECO:0000256" key="5">
    <source>
        <dbReference type="ARBA" id="ARBA00022737"/>
    </source>
</evidence>
<proteinExistence type="inferred from homology"/>
<feature type="region of interest" description="Disordered" evidence="15">
    <location>
        <begin position="419"/>
        <end position="442"/>
    </location>
</feature>
<dbReference type="InterPro" id="IPR047542">
    <property type="entry name" value="Rcat_RBR_RNF31-like"/>
</dbReference>
<dbReference type="SUPFAM" id="SSF143503">
    <property type="entry name" value="PUG domain-like"/>
    <property type="match status" value="1"/>
</dbReference>
<dbReference type="GO" id="GO:0005634">
    <property type="term" value="C:nucleus"/>
    <property type="evidence" value="ECO:0007669"/>
    <property type="project" value="UniProtKB-SubCell"/>
</dbReference>
<dbReference type="Gene3D" id="2.60.200.10">
    <property type="match status" value="1"/>
</dbReference>
<dbReference type="InterPro" id="IPR018997">
    <property type="entry name" value="PUB_domain"/>
</dbReference>
<dbReference type="InterPro" id="IPR015940">
    <property type="entry name" value="UBA"/>
</dbReference>
<dbReference type="GO" id="GO:0071797">
    <property type="term" value="C:LUBAC complex"/>
    <property type="evidence" value="ECO:0007669"/>
    <property type="project" value="InterPro"/>
</dbReference>
<dbReference type="GO" id="GO:0045944">
    <property type="term" value="P:positive regulation of transcription by RNA polymerase II"/>
    <property type="evidence" value="ECO:0007669"/>
    <property type="project" value="UniProtKB-ARBA"/>
</dbReference>
<evidence type="ECO:0000256" key="4">
    <source>
        <dbReference type="ARBA" id="ARBA00022723"/>
    </source>
</evidence>
<evidence type="ECO:0000259" key="19">
    <source>
        <dbReference type="PROSITE" id="PS50199"/>
    </source>
</evidence>
<dbReference type="Gene3D" id="1.20.120.1750">
    <property type="match status" value="1"/>
</dbReference>
<evidence type="ECO:0000256" key="2">
    <source>
        <dbReference type="ARBA" id="ARBA00008278"/>
    </source>
</evidence>
<dbReference type="Gene3D" id="1.10.8.10">
    <property type="entry name" value="DNA helicase RuvA subunit, C-terminal domain"/>
    <property type="match status" value="1"/>
</dbReference>
<dbReference type="GO" id="GO:1990450">
    <property type="term" value="F:linear polyubiquitin binding"/>
    <property type="evidence" value="ECO:0007669"/>
    <property type="project" value="TreeGrafter"/>
</dbReference>
<dbReference type="PROSITE" id="PS50119">
    <property type="entry name" value="ZF_BBOX"/>
    <property type="match status" value="1"/>
</dbReference>
<dbReference type="InterPro" id="IPR047541">
    <property type="entry name" value="RNF31_RBR_mRING-HC-like"/>
</dbReference>
<dbReference type="Gene3D" id="1.10.10.10">
    <property type="entry name" value="Winged helix-like DNA-binding domain superfamily/Winged helix DNA-binding domain"/>
    <property type="match status" value="1"/>
</dbReference>
<dbReference type="PANTHER" id="PTHR16004">
    <property type="entry name" value="RING FINGER PROTEIN 31-RELATED"/>
    <property type="match status" value="1"/>
</dbReference>
<dbReference type="InterPro" id="IPR036443">
    <property type="entry name" value="Znf_RanBP2_sf"/>
</dbReference>
<evidence type="ECO:0000259" key="18">
    <source>
        <dbReference type="PROSITE" id="PS50119"/>
    </source>
</evidence>
<dbReference type="SMART" id="SM01243">
    <property type="entry name" value="IRF-3"/>
    <property type="match status" value="1"/>
</dbReference>
<dbReference type="InterPro" id="IPR026254">
    <property type="entry name" value="RNF31-like"/>
</dbReference>
<dbReference type="EMBL" id="JADWDJ010000016">
    <property type="protein sequence ID" value="KAG5268423.1"/>
    <property type="molecule type" value="Genomic_DNA"/>
</dbReference>
<dbReference type="InterPro" id="IPR032065">
    <property type="entry name" value="RNF31-UBA"/>
</dbReference>
<organism evidence="22 23">
    <name type="scientific">Alosa alosa</name>
    <name type="common">allis shad</name>
    <dbReference type="NCBI Taxonomy" id="278164"/>
    <lineage>
        <taxon>Eukaryota</taxon>
        <taxon>Metazoa</taxon>
        <taxon>Chordata</taxon>
        <taxon>Craniata</taxon>
        <taxon>Vertebrata</taxon>
        <taxon>Euteleostomi</taxon>
        <taxon>Actinopterygii</taxon>
        <taxon>Neopterygii</taxon>
        <taxon>Teleostei</taxon>
        <taxon>Clupei</taxon>
        <taxon>Clupeiformes</taxon>
        <taxon>Clupeoidei</taxon>
        <taxon>Clupeidae</taxon>
        <taxon>Alosa</taxon>
    </lineage>
</organism>
<keyword evidence="7" id="KW-0833">Ubl conjugation pathway</keyword>
<dbReference type="InterPro" id="IPR057426">
    <property type="entry name" value="RNF31_UBA_3"/>
</dbReference>
<dbReference type="InterPro" id="IPR047543">
    <property type="entry name" value="Bbox1_RNF31-like"/>
</dbReference>
<dbReference type="Gene3D" id="4.10.1060.10">
    <property type="entry name" value="Zinc finger, RanBP2-type"/>
    <property type="match status" value="1"/>
</dbReference>
<dbReference type="Pfam" id="PF10401">
    <property type="entry name" value="IRF-3"/>
    <property type="match status" value="1"/>
</dbReference>
<dbReference type="InterPro" id="IPR002867">
    <property type="entry name" value="IBR_dom"/>
</dbReference>
<reference evidence="22" key="1">
    <citation type="submission" date="2020-10" db="EMBL/GenBank/DDBJ databases">
        <title>Chromosome-scale genome assembly of the Allis shad, Alosa alosa.</title>
        <authorList>
            <person name="Margot Z."/>
            <person name="Christophe K."/>
            <person name="Cabau C."/>
            <person name="Louis A."/>
            <person name="Berthelot C."/>
            <person name="Parey E."/>
            <person name="Roest Crollius H."/>
            <person name="Montfort J."/>
            <person name="Robinson-Rechavi M."/>
            <person name="Bucao C."/>
            <person name="Bouchez O."/>
            <person name="Gislard M."/>
            <person name="Lluch J."/>
            <person name="Milhes M."/>
            <person name="Lampietro C."/>
            <person name="Lopez Roques C."/>
            <person name="Donnadieu C."/>
            <person name="Braasch I."/>
            <person name="Desvignes T."/>
            <person name="Postlethwait J."/>
            <person name="Bobe J."/>
            <person name="Guiguen Y."/>
        </authorList>
    </citation>
    <scope>NUCLEOTIDE SEQUENCE</scope>
    <source>
        <strain evidence="22">M-15738</strain>
        <tissue evidence="22">Blood</tissue>
    </source>
</reference>
<dbReference type="GO" id="GO:0008270">
    <property type="term" value="F:zinc ion binding"/>
    <property type="evidence" value="ECO:0007669"/>
    <property type="project" value="UniProtKB-KW"/>
</dbReference>
<feature type="domain" description="RING-type" evidence="17">
    <location>
        <begin position="756"/>
        <end position="805"/>
    </location>
</feature>
<dbReference type="PROSITE" id="PS51507">
    <property type="entry name" value="IRF_2"/>
    <property type="match status" value="1"/>
</dbReference>
<dbReference type="SUPFAM" id="SSF49879">
    <property type="entry name" value="SMAD/FHA domain"/>
    <property type="match status" value="1"/>
</dbReference>
<dbReference type="Proteomes" id="UP000823561">
    <property type="component" value="Chromosome 16"/>
</dbReference>
<dbReference type="GO" id="GO:0070530">
    <property type="term" value="F:K63-linked polyubiquitin modification-dependent protein binding"/>
    <property type="evidence" value="ECO:0007669"/>
    <property type="project" value="TreeGrafter"/>
</dbReference>
<evidence type="ECO:0000256" key="15">
    <source>
        <dbReference type="SAM" id="MobiDB-lite"/>
    </source>
</evidence>
<keyword evidence="6 14" id="KW-0863">Zinc-finger</keyword>
<feature type="compositionally biased region" description="Low complexity" evidence="15">
    <location>
        <begin position="482"/>
        <end position="495"/>
    </location>
</feature>
<dbReference type="FunFam" id="2.60.200.10:FF:000019">
    <property type="entry name" value="Interferon regulatory factor 9"/>
    <property type="match status" value="1"/>
</dbReference>
<feature type="domain" description="IRF tryptophan pentad repeat" evidence="20">
    <location>
        <begin position="1129"/>
        <end position="1236"/>
    </location>
</feature>
<evidence type="ECO:0000256" key="9">
    <source>
        <dbReference type="ARBA" id="ARBA00023015"/>
    </source>
</evidence>
<dbReference type="InterPro" id="IPR041031">
    <property type="entry name" value="RNF31_C"/>
</dbReference>
<dbReference type="Pfam" id="PF25163">
    <property type="entry name" value="UBA_RNF31"/>
    <property type="match status" value="1"/>
</dbReference>
<evidence type="ECO:0000256" key="6">
    <source>
        <dbReference type="ARBA" id="ARBA00022771"/>
    </source>
</evidence>
<dbReference type="Gene3D" id="1.20.58.2190">
    <property type="match status" value="1"/>
</dbReference>
<dbReference type="PROSITE" id="PS51873">
    <property type="entry name" value="TRIAD"/>
    <property type="match status" value="1"/>
</dbReference>
<feature type="domain" description="RanBP2-type" evidence="19">
    <location>
        <begin position="386"/>
        <end position="418"/>
    </location>
</feature>
<dbReference type="PANTHER" id="PTHR16004:SF5">
    <property type="entry name" value="E3 UBIQUITIN-PROTEIN LIGASE RNF31"/>
    <property type="match status" value="1"/>
</dbReference>
<feature type="region of interest" description="Disordered" evidence="15">
    <location>
        <begin position="1243"/>
        <end position="1272"/>
    </location>
</feature>
<keyword evidence="13" id="KW-0539">Nucleus</keyword>
<dbReference type="InterPro" id="IPR008984">
    <property type="entry name" value="SMAD_FHA_dom_sf"/>
</dbReference>
<dbReference type="InterPro" id="IPR013083">
    <property type="entry name" value="Znf_RING/FYVE/PHD"/>
</dbReference>
<dbReference type="Pfam" id="PF09409">
    <property type="entry name" value="PUB"/>
    <property type="match status" value="1"/>
</dbReference>
<keyword evidence="3" id="KW-0808">Transferase</keyword>
<comment type="similarity">
    <text evidence="2">Belongs to the RBR family.</text>
</comment>
<dbReference type="InterPro" id="IPR044066">
    <property type="entry name" value="TRIAD_supradom"/>
</dbReference>
<dbReference type="InterPro" id="IPR000315">
    <property type="entry name" value="Znf_B-box"/>
</dbReference>
<feature type="domain" description="UBA" evidence="16">
    <location>
        <begin position="631"/>
        <end position="672"/>
    </location>
</feature>
<dbReference type="Pfam" id="PF22191">
    <property type="entry name" value="IBR_1"/>
    <property type="match status" value="1"/>
</dbReference>
<dbReference type="InterPro" id="IPR019817">
    <property type="entry name" value="Interferon_reg_fac_CS"/>
</dbReference>
<dbReference type="SMART" id="SM00348">
    <property type="entry name" value="IRF"/>
    <property type="match status" value="1"/>
</dbReference>
<evidence type="ECO:0000256" key="8">
    <source>
        <dbReference type="ARBA" id="ARBA00022833"/>
    </source>
</evidence>
<dbReference type="GO" id="GO:0097039">
    <property type="term" value="P:protein linear polyubiquitination"/>
    <property type="evidence" value="ECO:0007669"/>
    <property type="project" value="TreeGrafter"/>
</dbReference>
<keyword evidence="23" id="KW-1185">Reference proteome</keyword>
<sequence length="1537" mass="173235">MALSNQFEELRRRAKSQLALSGSIPEIRADVTAMAEMALPLSERYQHINAEKMVSENAVGQSKHEVLECFARLLKAVSILEKYGCNLTNPNRPKYWRSVKHNNPVFRTTVDAVKGGREVLSLYGYTSQLPDGLSFPDDVIEPDVRRVAEVTVEVTMLRTELDMLVKEVHPHPEFFEIVIPALQGQNNPEEVMPDASVILAKSPPLQPKIPTHTHAPIDISLIPTPPAQLVVQSDPPLEPSFRPHQVCDMCGGASTLLCSSCNSRPFCDACDALYHRHPDRASHRRDRVQESCSICGVSPVSDHCASCSQHLCIECDRLYHSHPSRREHKRQKINYTPPVKALSHSLSTWECVRCTTVNNVQAVLCASCDCPRLASAVPVGSEESLQPSTITEWQCRSCTVVNPGSSVLCTVCERPRLATRPSVSPSRPLPAPPTPPTPPTPPVQLGENQWMCEHCTFANSSPSGLCEMCNLPRQEPRKSHKLLPLSPTNTNTTPSKPKPKPRNMQLQAQKMKEEGQKLVNHIREGEKRGMTPEEVYAALCVSSNSNVNPCDWIASELPHLLDEICAMAMSVQQTYRNGDSAVEQREGASDMSTGTAPGDRRGEVQLSRAEAKQAWLTAGGDTEKAVRQLLRSRQAKMQELHSLGFQNRAQCEAALRQSGGDIRGALSVLQRPLLEPFHQRVWSSLPEAPIDLDNPDKQRMCRRLLALYDLPSWGRCELVLSLLQEPEMDYSLEDVVQAVKESQDRDFIRRMLNNSCTMCYSNFPLNKMQSLTSCQCLMCSECFTRHFTIAIRDKHIRDMVCPNCEEPDINDPEHLDNYFSTLDIQLRDCLARDVFDLFHKKLTEHALMQDPKFLWCTHCTNGFIYDGIQFKVTCQSCRKSFCAQCKKPWEDQHEGVSCDVFQAWKRENDPEYQRQGLAGYLRDNGIICPNCRYQYALTRGGCMHFTCTQCRYEFCSGCNNPFHKTGCTVIQCSVTGLHAHHPRDCLFYLRDWEPKRLQELLQRNGVDFNTNPPNGTQTGTCGVMEQKDEGGQHMDSPCGIQTQPGQAGLCEKHYREYLVSLINSHTLDPAHLFDETELKAACRRHQIDLTQEAEDQRMYHARLLQKILEIPLGDKASQLSDMPSGIRSTRRLRSWMVDQVSSGKYPGLVWDDQNKTMFRIPWKHAGKQDFRSEEDAAIFKAWAEFKGKLTEAGRTDPASWKTRLRCALNKSPEFSEVTERSQLDISEPYKVYRLVPISEQGCVNVKPDPSKARTDRRRKRRSQSESEEELSAKMIKEEQSAVQKINMEMEAVSEVNTQVVEVTEPTVTLKNDGPREIQLNVTFETSPLPSTAPHSFLVSVQFLGKEVLKREVRGSDVKITYMPVAPVPPSSQTTFPRIPLPDPPISMASEPAMQAISTLLPFMERGVVLMSTGAGVYAKRYCQGRVFWRGPHTDTPDFVNKMERTAEPVMVFSREAFREQLQDYQTNGGPAPQTSITMCFGEELFSSDDPATKLIIVKISFPWAEQQIMEVDTLKESVSILENLGEVTLNLIQIPQS</sequence>
<keyword evidence="8" id="KW-0862">Zinc</keyword>
<dbReference type="PROSITE" id="PS00601">
    <property type="entry name" value="IRF_1"/>
    <property type="match status" value="1"/>
</dbReference>
<dbReference type="CDD" id="cd20337">
    <property type="entry name" value="BRcat_RBR_HOIP"/>
    <property type="match status" value="1"/>
</dbReference>
<dbReference type="PROSITE" id="PS50199">
    <property type="entry name" value="ZF_RANBP2_2"/>
    <property type="match status" value="3"/>
</dbReference>
<dbReference type="CDD" id="cd00103">
    <property type="entry name" value="IRF"/>
    <property type="match status" value="1"/>
</dbReference>
<dbReference type="PROSITE" id="PS50089">
    <property type="entry name" value="ZF_RING_2"/>
    <property type="match status" value="1"/>
</dbReference>
<dbReference type="SUPFAM" id="SSF46785">
    <property type="entry name" value="Winged helix' DNA-binding domain"/>
    <property type="match status" value="1"/>
</dbReference>
<dbReference type="GO" id="GO:0000976">
    <property type="term" value="F:transcription cis-regulatory region binding"/>
    <property type="evidence" value="ECO:0007669"/>
    <property type="project" value="InterPro"/>
</dbReference>
<dbReference type="InterPro" id="IPR001876">
    <property type="entry name" value="Znf_RanBP2"/>
</dbReference>
<dbReference type="PRINTS" id="PR00267">
    <property type="entry name" value="INTFRNREGFCT"/>
</dbReference>